<proteinExistence type="predicted"/>
<evidence type="ECO:0000313" key="2">
    <source>
        <dbReference type="EMBL" id="RZT89052.1"/>
    </source>
</evidence>
<dbReference type="OrthoDB" id="3576923at2"/>
<keyword evidence="3" id="KW-1185">Reference proteome</keyword>
<dbReference type="AlphaFoldDB" id="A0A4Q7V387"/>
<gene>
    <name evidence="2" type="ORF">EV383_6007</name>
</gene>
<feature type="compositionally biased region" description="Basic and acidic residues" evidence="1">
    <location>
        <begin position="93"/>
        <end position="104"/>
    </location>
</feature>
<feature type="region of interest" description="Disordered" evidence="1">
    <location>
        <begin position="92"/>
        <end position="128"/>
    </location>
</feature>
<organism evidence="2 3">
    <name type="scientific">Pseudonocardia sediminis</name>
    <dbReference type="NCBI Taxonomy" id="1397368"/>
    <lineage>
        <taxon>Bacteria</taxon>
        <taxon>Bacillati</taxon>
        <taxon>Actinomycetota</taxon>
        <taxon>Actinomycetes</taxon>
        <taxon>Pseudonocardiales</taxon>
        <taxon>Pseudonocardiaceae</taxon>
        <taxon>Pseudonocardia</taxon>
    </lineage>
</organism>
<accession>A0A4Q7V387</accession>
<sequence>MTGRAAREWAVPERAARTDEIDPRLMRPAGRTDLLQVLVDHDAPAVGRCPGCGTPVLQRRDCPSRVIALCLLENKPFPVRLAHLVEAVPGARAGRDAAADRDAGRQAQDALPGLFEAPARRPETRRTQ</sequence>
<name>A0A4Q7V387_PSEST</name>
<protein>
    <submittedName>
        <fullName evidence="2">Uncharacterized protein</fullName>
    </submittedName>
</protein>
<reference evidence="2 3" key="1">
    <citation type="submission" date="2019-02" db="EMBL/GenBank/DDBJ databases">
        <title>Sequencing the genomes of 1000 actinobacteria strains.</title>
        <authorList>
            <person name="Klenk H.-P."/>
        </authorList>
    </citation>
    <scope>NUCLEOTIDE SEQUENCE [LARGE SCALE GENOMIC DNA]</scope>
    <source>
        <strain evidence="2 3">DSM 45779</strain>
    </source>
</reference>
<dbReference type="RefSeq" id="WP_130293322.1">
    <property type="nucleotide sequence ID" value="NZ_SHKL01000001.1"/>
</dbReference>
<evidence type="ECO:0000313" key="3">
    <source>
        <dbReference type="Proteomes" id="UP000291591"/>
    </source>
</evidence>
<comment type="caution">
    <text evidence="2">The sequence shown here is derived from an EMBL/GenBank/DDBJ whole genome shotgun (WGS) entry which is preliminary data.</text>
</comment>
<feature type="compositionally biased region" description="Basic and acidic residues" evidence="1">
    <location>
        <begin position="118"/>
        <end position="128"/>
    </location>
</feature>
<dbReference type="EMBL" id="SHKL01000001">
    <property type="protein sequence ID" value="RZT89052.1"/>
    <property type="molecule type" value="Genomic_DNA"/>
</dbReference>
<dbReference type="Proteomes" id="UP000291591">
    <property type="component" value="Unassembled WGS sequence"/>
</dbReference>
<evidence type="ECO:0000256" key="1">
    <source>
        <dbReference type="SAM" id="MobiDB-lite"/>
    </source>
</evidence>